<keyword evidence="5" id="KW-1185">Reference proteome</keyword>
<feature type="domain" description="DUF6286" evidence="3">
    <location>
        <begin position="85"/>
        <end position="193"/>
    </location>
</feature>
<keyword evidence="2" id="KW-1133">Transmembrane helix</keyword>
<feature type="transmembrane region" description="Helical" evidence="2">
    <location>
        <begin position="26"/>
        <end position="47"/>
    </location>
</feature>
<dbReference type="OrthoDB" id="4946415at2"/>
<dbReference type="InterPro" id="IPR046253">
    <property type="entry name" value="DUF6286"/>
</dbReference>
<dbReference type="AlphaFoldDB" id="A0A3A5LWZ1"/>
<dbReference type="Proteomes" id="UP000272560">
    <property type="component" value="Unassembled WGS sequence"/>
</dbReference>
<evidence type="ECO:0000259" key="3">
    <source>
        <dbReference type="Pfam" id="PF19803"/>
    </source>
</evidence>
<evidence type="ECO:0000313" key="5">
    <source>
        <dbReference type="Proteomes" id="UP000272560"/>
    </source>
</evidence>
<keyword evidence="2" id="KW-0472">Membrane</keyword>
<keyword evidence="2" id="KW-0812">Transmembrane</keyword>
<dbReference type="EMBL" id="QZVT01000017">
    <property type="protein sequence ID" value="RJT75118.1"/>
    <property type="molecule type" value="Genomic_DNA"/>
</dbReference>
<evidence type="ECO:0000313" key="4">
    <source>
        <dbReference type="EMBL" id="RJT75118.1"/>
    </source>
</evidence>
<feature type="compositionally biased region" description="Low complexity" evidence="1">
    <location>
        <begin position="1"/>
        <end position="17"/>
    </location>
</feature>
<proteinExistence type="predicted"/>
<evidence type="ECO:0000256" key="2">
    <source>
        <dbReference type="SAM" id="Phobius"/>
    </source>
</evidence>
<feature type="transmembrane region" description="Helical" evidence="2">
    <location>
        <begin position="75"/>
        <end position="96"/>
    </location>
</feature>
<sequence>MNRPTNSSSTSPSTSQSLHRRSSRSLPATLTALVLLAAAVACAWIGITRITTGTWPDFLRSGREATASLTWNSPAVITAAILLALLGLTLLLAALLPGQHSTIRLNEPDNRRAGTSEAVLTRRGLSKIAAAHIDRTDGVDRSSVTTTAKRMDVNVRTPLHDAGDLSNRLEAALTTKMHDLGVTPKPVIQVRVRTTND</sequence>
<comment type="caution">
    <text evidence="4">The sequence shown here is derived from an EMBL/GenBank/DDBJ whole genome shotgun (WGS) entry which is preliminary data.</text>
</comment>
<protein>
    <recommendedName>
        <fullName evidence="3">DUF6286 domain-containing protein</fullName>
    </recommendedName>
</protein>
<organism evidence="4 5">
    <name type="scientific">Arthrobacter cheniae</name>
    <dbReference type="NCBI Taxonomy" id="1258888"/>
    <lineage>
        <taxon>Bacteria</taxon>
        <taxon>Bacillati</taxon>
        <taxon>Actinomycetota</taxon>
        <taxon>Actinomycetes</taxon>
        <taxon>Micrococcales</taxon>
        <taxon>Micrococcaceae</taxon>
        <taxon>Arthrobacter</taxon>
    </lineage>
</organism>
<dbReference type="Pfam" id="PF19803">
    <property type="entry name" value="DUF6286"/>
    <property type="match status" value="1"/>
</dbReference>
<name>A0A3A5LWZ1_9MICC</name>
<feature type="region of interest" description="Disordered" evidence="1">
    <location>
        <begin position="1"/>
        <end position="22"/>
    </location>
</feature>
<reference evidence="4 5" key="1">
    <citation type="submission" date="2018-09" db="EMBL/GenBank/DDBJ databases">
        <title>Novel species of Arthrobacter.</title>
        <authorList>
            <person name="Liu Q."/>
            <person name="Xin Y.-H."/>
        </authorList>
    </citation>
    <scope>NUCLEOTIDE SEQUENCE [LARGE SCALE GENOMIC DNA]</scope>
    <source>
        <strain evidence="4 5">Hz2</strain>
    </source>
</reference>
<evidence type="ECO:0000256" key="1">
    <source>
        <dbReference type="SAM" id="MobiDB-lite"/>
    </source>
</evidence>
<accession>A0A3A5LWZ1</accession>
<dbReference type="RefSeq" id="WP_120150727.1">
    <property type="nucleotide sequence ID" value="NZ_QZVT01000017.1"/>
</dbReference>
<gene>
    <name evidence="4" type="ORF">D6T63_18200</name>
</gene>